<gene>
    <name evidence="1" type="ORF">HPB50_001681</name>
</gene>
<accession>A0ACB7SS41</accession>
<dbReference type="EMBL" id="CM023482">
    <property type="protein sequence ID" value="KAH6937538.1"/>
    <property type="molecule type" value="Genomic_DNA"/>
</dbReference>
<reference evidence="1" key="1">
    <citation type="submission" date="2020-05" db="EMBL/GenBank/DDBJ databases">
        <title>Large-scale comparative analyses of tick genomes elucidate their genetic diversity and vector capacities.</title>
        <authorList>
            <person name="Jia N."/>
            <person name="Wang J."/>
            <person name="Shi W."/>
            <person name="Du L."/>
            <person name="Sun Y."/>
            <person name="Zhan W."/>
            <person name="Jiang J."/>
            <person name="Wang Q."/>
            <person name="Zhang B."/>
            <person name="Ji P."/>
            <person name="Sakyi L.B."/>
            <person name="Cui X."/>
            <person name="Yuan T."/>
            <person name="Jiang B."/>
            <person name="Yang W."/>
            <person name="Lam T.T.-Y."/>
            <person name="Chang Q."/>
            <person name="Ding S."/>
            <person name="Wang X."/>
            <person name="Zhu J."/>
            <person name="Ruan X."/>
            <person name="Zhao L."/>
            <person name="Wei J."/>
            <person name="Que T."/>
            <person name="Du C."/>
            <person name="Cheng J."/>
            <person name="Dai P."/>
            <person name="Han X."/>
            <person name="Huang E."/>
            <person name="Gao Y."/>
            <person name="Liu J."/>
            <person name="Shao H."/>
            <person name="Ye R."/>
            <person name="Li L."/>
            <person name="Wei W."/>
            <person name="Wang X."/>
            <person name="Wang C."/>
            <person name="Yang T."/>
            <person name="Huo Q."/>
            <person name="Li W."/>
            <person name="Guo W."/>
            <person name="Chen H."/>
            <person name="Zhou L."/>
            <person name="Ni X."/>
            <person name="Tian J."/>
            <person name="Zhou Y."/>
            <person name="Sheng Y."/>
            <person name="Liu T."/>
            <person name="Pan Y."/>
            <person name="Xia L."/>
            <person name="Li J."/>
            <person name="Zhao F."/>
            <person name="Cao W."/>
        </authorList>
    </citation>
    <scope>NUCLEOTIDE SEQUENCE</scope>
    <source>
        <strain evidence="1">Hyas-2018</strain>
    </source>
</reference>
<evidence type="ECO:0000313" key="2">
    <source>
        <dbReference type="Proteomes" id="UP000821845"/>
    </source>
</evidence>
<organism evidence="1 2">
    <name type="scientific">Hyalomma asiaticum</name>
    <name type="common">Tick</name>
    <dbReference type="NCBI Taxonomy" id="266040"/>
    <lineage>
        <taxon>Eukaryota</taxon>
        <taxon>Metazoa</taxon>
        <taxon>Ecdysozoa</taxon>
        <taxon>Arthropoda</taxon>
        <taxon>Chelicerata</taxon>
        <taxon>Arachnida</taxon>
        <taxon>Acari</taxon>
        <taxon>Parasitiformes</taxon>
        <taxon>Ixodida</taxon>
        <taxon>Ixodoidea</taxon>
        <taxon>Ixodidae</taxon>
        <taxon>Hyalomminae</taxon>
        <taxon>Hyalomma</taxon>
    </lineage>
</organism>
<keyword evidence="2" id="KW-1185">Reference proteome</keyword>
<evidence type="ECO:0000313" key="1">
    <source>
        <dbReference type="EMBL" id="KAH6937538.1"/>
    </source>
</evidence>
<sequence length="62" mass="7342">MKPHQILTSFIRSKDSNITGHRNHNGQEKHHETHEGNQQEYSQEHNQEDLSQSSRLMSRSFK</sequence>
<protein>
    <submittedName>
        <fullName evidence="1">Uncharacterized protein</fullName>
    </submittedName>
</protein>
<name>A0ACB7SS41_HYAAI</name>
<proteinExistence type="predicted"/>
<dbReference type="Proteomes" id="UP000821845">
    <property type="component" value="Chromosome 2"/>
</dbReference>
<comment type="caution">
    <text evidence="1">The sequence shown here is derived from an EMBL/GenBank/DDBJ whole genome shotgun (WGS) entry which is preliminary data.</text>
</comment>